<keyword evidence="2" id="KW-0489">Methyltransferase</keyword>
<dbReference type="AlphaFoldDB" id="A0A5S3P1X9"/>
<dbReference type="Proteomes" id="UP000309668">
    <property type="component" value="Unassembled WGS sequence"/>
</dbReference>
<comment type="caution">
    <text evidence="2">The sequence shown here is derived from an EMBL/GenBank/DDBJ whole genome shotgun (WGS) entry which is preliminary data.</text>
</comment>
<dbReference type="EMBL" id="VCAO01000006">
    <property type="protein sequence ID" value="TMM46742.1"/>
    <property type="molecule type" value="Genomic_DNA"/>
</dbReference>
<organism evidence="2 3">
    <name type="scientific">Qipengyuania marisflavi</name>
    <dbReference type="NCBI Taxonomy" id="2486356"/>
    <lineage>
        <taxon>Bacteria</taxon>
        <taxon>Pseudomonadati</taxon>
        <taxon>Pseudomonadota</taxon>
        <taxon>Alphaproteobacteria</taxon>
        <taxon>Sphingomonadales</taxon>
        <taxon>Erythrobacteraceae</taxon>
        <taxon>Qipengyuania</taxon>
    </lineage>
</organism>
<accession>A0A5S3P1X9</accession>
<reference evidence="2 3" key="1">
    <citation type="submission" date="2019-05" db="EMBL/GenBank/DDBJ databases">
        <title>Erythrobacter marisflavi sp. nov., isolated from isolated from water of an estuary environment.</title>
        <authorList>
            <person name="Yoon J.-H."/>
        </authorList>
    </citation>
    <scope>NUCLEOTIDE SEQUENCE [LARGE SCALE GENOMIC DNA]</scope>
    <source>
        <strain evidence="2 3">KEM-5</strain>
    </source>
</reference>
<dbReference type="Gene3D" id="3.40.50.150">
    <property type="entry name" value="Vaccinia Virus protein VP39"/>
    <property type="match status" value="1"/>
</dbReference>
<dbReference type="SUPFAM" id="SSF53335">
    <property type="entry name" value="S-adenosyl-L-methionine-dependent methyltransferases"/>
    <property type="match status" value="1"/>
</dbReference>
<dbReference type="InterPro" id="IPR029063">
    <property type="entry name" value="SAM-dependent_MTases_sf"/>
</dbReference>
<dbReference type="CDD" id="cd02440">
    <property type="entry name" value="AdoMet_MTases"/>
    <property type="match status" value="1"/>
</dbReference>
<gene>
    <name evidence="2" type="ORF">FEV51_10950</name>
</gene>
<sequence length="254" mass="27970">MNFVERLYPETAAGGFARSHPRMELFVRIRSLLPPGAAVLDFGAGRGKFAEIDPPSLRVHTDLKPYVDRFAAFDVDEAVLENIETDDRHYAPIGAPLPFADNSFDLVYSTWVAEHIADAGFYSSEIARILKPGGWFCSLTPNKNGPIALAARMVPNHLHSAVLRHVVPSRQERDTFPTCYKLNTISDVGRHFPGWKNASYYFNGPAAYHGNKIALARLWQAVDWVLPKSMAKVLAIFVQKPLAGAPGAGAPLSD</sequence>
<evidence type="ECO:0000259" key="1">
    <source>
        <dbReference type="Pfam" id="PF08241"/>
    </source>
</evidence>
<keyword evidence="2" id="KW-0808">Transferase</keyword>
<feature type="domain" description="Methyltransferase type 11" evidence="1">
    <location>
        <begin position="40"/>
        <end position="137"/>
    </location>
</feature>
<name>A0A5S3P1X9_9SPHN</name>
<dbReference type="GO" id="GO:0008757">
    <property type="term" value="F:S-adenosylmethionine-dependent methyltransferase activity"/>
    <property type="evidence" value="ECO:0007669"/>
    <property type="project" value="InterPro"/>
</dbReference>
<dbReference type="OrthoDB" id="7583028at2"/>
<proteinExistence type="predicted"/>
<protein>
    <submittedName>
        <fullName evidence="2">Class I SAM-dependent methyltransferase</fullName>
    </submittedName>
</protein>
<evidence type="ECO:0000313" key="3">
    <source>
        <dbReference type="Proteomes" id="UP000309668"/>
    </source>
</evidence>
<dbReference type="GO" id="GO:0032259">
    <property type="term" value="P:methylation"/>
    <property type="evidence" value="ECO:0007669"/>
    <property type="project" value="UniProtKB-KW"/>
</dbReference>
<evidence type="ECO:0000313" key="2">
    <source>
        <dbReference type="EMBL" id="TMM46742.1"/>
    </source>
</evidence>
<dbReference type="Pfam" id="PF08241">
    <property type="entry name" value="Methyltransf_11"/>
    <property type="match status" value="1"/>
</dbReference>
<dbReference type="RefSeq" id="WP_138618867.1">
    <property type="nucleotide sequence ID" value="NZ_VCAO01000006.1"/>
</dbReference>
<keyword evidence="3" id="KW-1185">Reference proteome</keyword>
<dbReference type="InterPro" id="IPR013216">
    <property type="entry name" value="Methyltransf_11"/>
</dbReference>